<evidence type="ECO:0000313" key="2">
    <source>
        <dbReference type="Ensembl" id="ENSOSIP00000024006.1"/>
    </source>
</evidence>
<name>A0A8C7Y6G5_9TELE</name>
<accession>A0A8C7Y6G5</accession>
<reference evidence="2" key="1">
    <citation type="submission" date="2025-08" db="UniProtKB">
        <authorList>
            <consortium name="Ensembl"/>
        </authorList>
    </citation>
    <scope>IDENTIFICATION</scope>
</reference>
<organism evidence="2 3">
    <name type="scientific">Oryzias sinensis</name>
    <name type="common">Chinese medaka</name>
    <dbReference type="NCBI Taxonomy" id="183150"/>
    <lineage>
        <taxon>Eukaryota</taxon>
        <taxon>Metazoa</taxon>
        <taxon>Chordata</taxon>
        <taxon>Craniata</taxon>
        <taxon>Vertebrata</taxon>
        <taxon>Euteleostomi</taxon>
        <taxon>Actinopterygii</taxon>
        <taxon>Neopterygii</taxon>
        <taxon>Teleostei</taxon>
        <taxon>Neoteleostei</taxon>
        <taxon>Acanthomorphata</taxon>
        <taxon>Ovalentaria</taxon>
        <taxon>Atherinomorphae</taxon>
        <taxon>Beloniformes</taxon>
        <taxon>Adrianichthyidae</taxon>
        <taxon>Oryziinae</taxon>
        <taxon>Oryzias</taxon>
    </lineage>
</organism>
<protein>
    <submittedName>
        <fullName evidence="2">Uncharacterized protein</fullName>
    </submittedName>
</protein>
<sequence length="75" mass="8345">TKGSGPIPDHEIGPGHPVRKSASSKPIDVKMQHHPLCVWLQHNIMVQRRRDSVKPEMPTAAERLEMLDAVGGKPY</sequence>
<dbReference type="Proteomes" id="UP000694383">
    <property type="component" value="Unplaced"/>
</dbReference>
<keyword evidence="3" id="KW-1185">Reference proteome</keyword>
<dbReference type="AlphaFoldDB" id="A0A8C7Y6G5"/>
<dbReference type="Ensembl" id="ENSOSIT00000025349.1">
    <property type="protein sequence ID" value="ENSOSIP00000024006.1"/>
    <property type="gene ID" value="ENSOSIG00000012623.1"/>
</dbReference>
<evidence type="ECO:0000313" key="3">
    <source>
        <dbReference type="Proteomes" id="UP000694383"/>
    </source>
</evidence>
<proteinExistence type="predicted"/>
<feature type="region of interest" description="Disordered" evidence="1">
    <location>
        <begin position="1"/>
        <end position="27"/>
    </location>
</feature>
<evidence type="ECO:0000256" key="1">
    <source>
        <dbReference type="SAM" id="MobiDB-lite"/>
    </source>
</evidence>
<reference evidence="2" key="2">
    <citation type="submission" date="2025-09" db="UniProtKB">
        <authorList>
            <consortium name="Ensembl"/>
        </authorList>
    </citation>
    <scope>IDENTIFICATION</scope>
</reference>